<keyword evidence="3" id="KW-1185">Reference proteome</keyword>
<dbReference type="AlphaFoldDB" id="A0A8H4EP26"/>
<dbReference type="Proteomes" id="UP000439903">
    <property type="component" value="Unassembled WGS sequence"/>
</dbReference>
<gene>
    <name evidence="2" type="ORF">F8M41_014134</name>
</gene>
<organism evidence="2 3">
    <name type="scientific">Gigaspora margarita</name>
    <dbReference type="NCBI Taxonomy" id="4874"/>
    <lineage>
        <taxon>Eukaryota</taxon>
        <taxon>Fungi</taxon>
        <taxon>Fungi incertae sedis</taxon>
        <taxon>Mucoromycota</taxon>
        <taxon>Glomeromycotina</taxon>
        <taxon>Glomeromycetes</taxon>
        <taxon>Diversisporales</taxon>
        <taxon>Gigasporaceae</taxon>
        <taxon>Gigaspora</taxon>
    </lineage>
</organism>
<accession>A0A8H4EP26</accession>
<evidence type="ECO:0000256" key="1">
    <source>
        <dbReference type="SAM" id="MobiDB-lite"/>
    </source>
</evidence>
<proteinExistence type="predicted"/>
<protein>
    <submittedName>
        <fullName evidence="2">Uncharacterized protein</fullName>
    </submittedName>
</protein>
<reference evidence="2 3" key="1">
    <citation type="journal article" date="2019" name="Environ. Microbiol.">
        <title>At the nexus of three kingdoms: the genome of the mycorrhizal fungus Gigaspora margarita provides insights into plant, endobacterial and fungal interactions.</title>
        <authorList>
            <person name="Venice F."/>
            <person name="Ghignone S."/>
            <person name="Salvioli di Fossalunga A."/>
            <person name="Amselem J."/>
            <person name="Novero M."/>
            <person name="Xianan X."/>
            <person name="Sedzielewska Toro K."/>
            <person name="Morin E."/>
            <person name="Lipzen A."/>
            <person name="Grigoriev I.V."/>
            <person name="Henrissat B."/>
            <person name="Martin F.M."/>
            <person name="Bonfante P."/>
        </authorList>
    </citation>
    <scope>NUCLEOTIDE SEQUENCE [LARGE SCALE GENOMIC DNA]</scope>
    <source>
        <strain evidence="2 3">BEG34</strain>
    </source>
</reference>
<comment type="caution">
    <text evidence="2">The sequence shown here is derived from an EMBL/GenBank/DDBJ whole genome shotgun (WGS) entry which is preliminary data.</text>
</comment>
<evidence type="ECO:0000313" key="3">
    <source>
        <dbReference type="Proteomes" id="UP000439903"/>
    </source>
</evidence>
<evidence type="ECO:0000313" key="2">
    <source>
        <dbReference type="EMBL" id="KAF0526234.1"/>
    </source>
</evidence>
<feature type="region of interest" description="Disordered" evidence="1">
    <location>
        <begin position="1"/>
        <end position="37"/>
    </location>
</feature>
<sequence length="143" mass="16533">MEGSDSDEGNRYDKSERYNKGDEDRYKDNNEQTSTIKSSVNISKSISKIIKSQHSKHPKTREIYTNIISNCLILSAIAYDSNIEKIEIYFEKHKAVLKNKEENLEDAIVGPVSPLGFLMEYEAFENKALKRNRLKVAELYCEF</sequence>
<dbReference type="EMBL" id="WTPW01000289">
    <property type="protein sequence ID" value="KAF0526234.1"/>
    <property type="molecule type" value="Genomic_DNA"/>
</dbReference>
<feature type="compositionally biased region" description="Basic and acidic residues" evidence="1">
    <location>
        <begin position="8"/>
        <end position="30"/>
    </location>
</feature>
<name>A0A8H4EP26_GIGMA</name>